<feature type="domain" description="Endonuclease GajA/Old nuclease/RecF-like AAA" evidence="1">
    <location>
        <begin position="1"/>
        <end position="333"/>
    </location>
</feature>
<evidence type="ECO:0000313" key="3">
    <source>
        <dbReference type="EMBL" id="MBC8540091.1"/>
    </source>
</evidence>
<evidence type="ECO:0000259" key="2">
    <source>
        <dbReference type="Pfam" id="PF20469"/>
    </source>
</evidence>
<evidence type="ECO:0000313" key="4">
    <source>
        <dbReference type="Proteomes" id="UP000611762"/>
    </source>
</evidence>
<dbReference type="PANTHER" id="PTHR43581">
    <property type="entry name" value="ATP/GTP PHOSPHATASE"/>
    <property type="match status" value="1"/>
</dbReference>
<dbReference type="InterPro" id="IPR034139">
    <property type="entry name" value="TOPRIM_OLD"/>
</dbReference>
<accession>A0A926DKS3</accession>
<protein>
    <submittedName>
        <fullName evidence="3">AAA family ATPase</fullName>
    </submittedName>
</protein>
<dbReference type="InterPro" id="IPR051396">
    <property type="entry name" value="Bact_Antivir_Def_Nuclease"/>
</dbReference>
<dbReference type="SUPFAM" id="SSF52540">
    <property type="entry name" value="P-loop containing nucleoside triphosphate hydrolases"/>
    <property type="match status" value="1"/>
</dbReference>
<organism evidence="3 4">
    <name type="scientific">Congzhengia minquanensis</name>
    <dbReference type="NCBI Taxonomy" id="2763657"/>
    <lineage>
        <taxon>Bacteria</taxon>
        <taxon>Bacillati</taxon>
        <taxon>Bacillota</taxon>
        <taxon>Clostridia</taxon>
        <taxon>Eubacteriales</taxon>
        <taxon>Oscillospiraceae</taxon>
        <taxon>Congzhengia</taxon>
    </lineage>
</organism>
<dbReference type="GO" id="GO:0006302">
    <property type="term" value="P:double-strand break repair"/>
    <property type="evidence" value="ECO:0007669"/>
    <property type="project" value="InterPro"/>
</dbReference>
<proteinExistence type="predicted"/>
<feature type="domain" description="OLD protein-like TOPRIM" evidence="2">
    <location>
        <begin position="375"/>
        <end position="438"/>
    </location>
</feature>
<dbReference type="CDD" id="cd01026">
    <property type="entry name" value="TOPRIM_OLD"/>
    <property type="match status" value="1"/>
</dbReference>
<dbReference type="RefSeq" id="WP_249311223.1">
    <property type="nucleotide sequence ID" value="NZ_JACRSU010000001.1"/>
</dbReference>
<dbReference type="PANTHER" id="PTHR43581:SF4">
    <property type="entry name" value="ATP_GTP PHOSPHATASE"/>
    <property type="match status" value="1"/>
</dbReference>
<comment type="caution">
    <text evidence="3">The sequence shown here is derived from an EMBL/GenBank/DDBJ whole genome shotgun (WGS) entry which is preliminary data.</text>
</comment>
<dbReference type="Gene3D" id="3.40.50.300">
    <property type="entry name" value="P-loop containing nucleotide triphosphate hydrolases"/>
    <property type="match status" value="1"/>
</dbReference>
<evidence type="ECO:0000259" key="1">
    <source>
        <dbReference type="Pfam" id="PF13175"/>
    </source>
</evidence>
<sequence>MAISKIKIQNFKSFKDLFSLSLKKGLNIIVGDNESGKSTILEAIHIALTGLYCGRNIRNELSQYLFNNEVVREYIKSVQDGAAIAPPMILIEIFFDEPINAELFEGNENTEKATKVEGLQFKIAYNEKYNDEYQKIIDAKKLTSLPIEYYEASWTTFARHIITTKSIPLKSAMIDSSSYRYQNGSDMYISRIVKDLLSPEEVTTVAQAHRNMVEAFAADQSIKDINERITSESSIVNGEVSLSVDFGTKNAWESSLITQIDNVPFGFIGKGAQCVVKTELALSHRRAQNAGIILIEEPESHLSFSNLNQLISSISQKCSDRQILMSTHSSYVANKLGLNNLILLNEHRVIRLSDLTSADFFKKMAGYDTLRLILCKRAILVEGDSDELVVQKAYMNTHDGRLPIQDGVDIISVGTSFLRFLEIADSLQKTTAVVTDNDGDISALEEKYAGYIGENQKDYIKIFYDSVVDTGDLMIGASKYNYNTLEPKMLKVNNRQLFNEIFGTEYTSDDDLRKYMKYHKTECALAIFDTDKQIGFPDYISEAIAYGE</sequence>
<dbReference type="GO" id="GO:0016887">
    <property type="term" value="F:ATP hydrolysis activity"/>
    <property type="evidence" value="ECO:0007669"/>
    <property type="project" value="InterPro"/>
</dbReference>
<dbReference type="InterPro" id="IPR027417">
    <property type="entry name" value="P-loop_NTPase"/>
</dbReference>
<dbReference type="AlphaFoldDB" id="A0A926DKS3"/>
<dbReference type="Pfam" id="PF20469">
    <property type="entry name" value="OLD-like_TOPRIM"/>
    <property type="match status" value="1"/>
</dbReference>
<dbReference type="Pfam" id="PF13175">
    <property type="entry name" value="AAA_15"/>
    <property type="match status" value="1"/>
</dbReference>
<keyword evidence="4" id="KW-1185">Reference proteome</keyword>
<name>A0A926DKS3_9FIRM</name>
<dbReference type="EMBL" id="JACRSU010000001">
    <property type="protein sequence ID" value="MBC8540091.1"/>
    <property type="molecule type" value="Genomic_DNA"/>
</dbReference>
<reference evidence="3" key="1">
    <citation type="submission" date="2020-08" db="EMBL/GenBank/DDBJ databases">
        <title>Genome public.</title>
        <authorList>
            <person name="Liu C."/>
            <person name="Sun Q."/>
        </authorList>
    </citation>
    <scope>NUCLEOTIDE SEQUENCE</scope>
    <source>
        <strain evidence="3">H8</strain>
    </source>
</reference>
<dbReference type="Proteomes" id="UP000611762">
    <property type="component" value="Unassembled WGS sequence"/>
</dbReference>
<dbReference type="GO" id="GO:0005524">
    <property type="term" value="F:ATP binding"/>
    <property type="evidence" value="ECO:0007669"/>
    <property type="project" value="InterPro"/>
</dbReference>
<gene>
    <name evidence="3" type="ORF">H8698_03755</name>
</gene>
<dbReference type="InterPro" id="IPR041685">
    <property type="entry name" value="AAA_GajA/Old/RecF-like"/>
</dbReference>